<evidence type="ECO:0000256" key="3">
    <source>
        <dbReference type="ARBA" id="ARBA00022927"/>
    </source>
</evidence>
<sequence length="702" mass="77894">METSRIGRLEGRSILRPDISTREGVNKDAQILTGRRFLDREVLKNAAQGYAACREPQQFEHLESLTEGSSKGPEVGFLVPARIPSWSDDKGKQRSLTWWIVREIGMRWRGLGGHKGGFIANRDFCHRRDGGVEVAGREVMPGTGRWGTQLNWSDIFVSNEGGTEEQAVNTAFSMGQNQTDAEGTTAVIENPQNHGDRPGNVYRYERNSIVPIAPFWILCIAQHLYATLGIMAQSISTGMVQRRPTSGSLMSWWSDSNPPGPTIPLHSLAKPLLKYMHHRRAVEIIKRDEHEPISRGKLETLVTYLSRTSFKYILAATRVAIIDYFGQRASESEDEAQILLDGDILSHAGHLLESPDLYILRSTLRMLQRIVSHGSLIEQVLHHELCTQLVHLLSFEDAIVQERAVCTLAQISSGSGDAVHAVVRANVLDEAIRLLNSHNQTLVGATCWIIGKIARHGAHYDDVVILDPFQPLVSLLDLPAHPSNSHFPSFRRLSNAVSVLPEAVHLGNLFIQRNAIRALADVSSVSVDGAWAVVNAKALDKAVGNLAIHKSIRLVLAMHETDFQEPLTSLLHHTHPPVRTVAIYALGHMSQRTLADAYVPAQLLDPTVLWDRSKFLDSRVARWMAGESSVQMCHNKYGELGECLSLVASSRHRDEVVRANALDALRRIQLSSERGRSDSQKGLADVWPSIAGQAQCRHLTTK</sequence>
<organism evidence="4 5">
    <name type="scientific">Mycena maculata</name>
    <dbReference type="NCBI Taxonomy" id="230809"/>
    <lineage>
        <taxon>Eukaryota</taxon>
        <taxon>Fungi</taxon>
        <taxon>Dikarya</taxon>
        <taxon>Basidiomycota</taxon>
        <taxon>Agaricomycotina</taxon>
        <taxon>Agaricomycetes</taxon>
        <taxon>Agaricomycetidae</taxon>
        <taxon>Agaricales</taxon>
        <taxon>Marasmiineae</taxon>
        <taxon>Mycenaceae</taxon>
        <taxon>Mycena</taxon>
    </lineage>
</organism>
<keyword evidence="2" id="KW-0813">Transport</keyword>
<dbReference type="EMBL" id="JARJLG010000075">
    <property type="protein sequence ID" value="KAJ7752191.1"/>
    <property type="molecule type" value="Genomic_DNA"/>
</dbReference>
<dbReference type="AlphaFoldDB" id="A0AAD7IWZ3"/>
<protein>
    <submittedName>
        <fullName evidence="4">Armadillo-type protein</fullName>
    </submittedName>
</protein>
<comment type="similarity">
    <text evidence="1">Belongs to the importin alpha family.</text>
</comment>
<dbReference type="Gene3D" id="1.25.10.10">
    <property type="entry name" value="Leucine-rich Repeat Variant"/>
    <property type="match status" value="2"/>
</dbReference>
<dbReference type="SUPFAM" id="SSF48371">
    <property type="entry name" value="ARM repeat"/>
    <property type="match status" value="1"/>
</dbReference>
<reference evidence="4" key="1">
    <citation type="submission" date="2023-03" db="EMBL/GenBank/DDBJ databases">
        <title>Massive genome expansion in bonnet fungi (Mycena s.s.) driven by repeated elements and novel gene families across ecological guilds.</title>
        <authorList>
            <consortium name="Lawrence Berkeley National Laboratory"/>
            <person name="Harder C.B."/>
            <person name="Miyauchi S."/>
            <person name="Viragh M."/>
            <person name="Kuo A."/>
            <person name="Thoen E."/>
            <person name="Andreopoulos B."/>
            <person name="Lu D."/>
            <person name="Skrede I."/>
            <person name="Drula E."/>
            <person name="Henrissat B."/>
            <person name="Morin E."/>
            <person name="Kohler A."/>
            <person name="Barry K."/>
            <person name="LaButti K."/>
            <person name="Morin E."/>
            <person name="Salamov A."/>
            <person name="Lipzen A."/>
            <person name="Mereny Z."/>
            <person name="Hegedus B."/>
            <person name="Baldrian P."/>
            <person name="Stursova M."/>
            <person name="Weitz H."/>
            <person name="Taylor A."/>
            <person name="Grigoriev I.V."/>
            <person name="Nagy L.G."/>
            <person name="Martin F."/>
            <person name="Kauserud H."/>
        </authorList>
    </citation>
    <scope>NUCLEOTIDE SEQUENCE</scope>
    <source>
        <strain evidence="4">CBHHK188m</strain>
    </source>
</reference>
<keyword evidence="5" id="KW-1185">Reference proteome</keyword>
<name>A0AAD7IWZ3_9AGAR</name>
<proteinExistence type="inferred from homology"/>
<gene>
    <name evidence="4" type="ORF">DFH07DRAFT_1031809</name>
</gene>
<dbReference type="SMART" id="SM00185">
    <property type="entry name" value="ARM"/>
    <property type="match status" value="4"/>
</dbReference>
<comment type="caution">
    <text evidence="4">The sequence shown here is derived from an EMBL/GenBank/DDBJ whole genome shotgun (WGS) entry which is preliminary data.</text>
</comment>
<dbReference type="InterPro" id="IPR000225">
    <property type="entry name" value="Armadillo"/>
</dbReference>
<dbReference type="Proteomes" id="UP001215280">
    <property type="component" value="Unassembled WGS sequence"/>
</dbReference>
<evidence type="ECO:0000256" key="2">
    <source>
        <dbReference type="ARBA" id="ARBA00022448"/>
    </source>
</evidence>
<dbReference type="InterPro" id="IPR016024">
    <property type="entry name" value="ARM-type_fold"/>
</dbReference>
<accession>A0AAD7IWZ3</accession>
<dbReference type="GO" id="GO:0015031">
    <property type="term" value="P:protein transport"/>
    <property type="evidence" value="ECO:0007669"/>
    <property type="project" value="UniProtKB-KW"/>
</dbReference>
<dbReference type="InterPro" id="IPR011989">
    <property type="entry name" value="ARM-like"/>
</dbReference>
<evidence type="ECO:0000256" key="1">
    <source>
        <dbReference type="ARBA" id="ARBA00010394"/>
    </source>
</evidence>
<evidence type="ECO:0000313" key="5">
    <source>
        <dbReference type="Proteomes" id="UP001215280"/>
    </source>
</evidence>
<dbReference type="PANTHER" id="PTHR23316">
    <property type="entry name" value="IMPORTIN ALPHA"/>
    <property type="match status" value="1"/>
</dbReference>
<evidence type="ECO:0000313" key="4">
    <source>
        <dbReference type="EMBL" id="KAJ7752191.1"/>
    </source>
</evidence>
<keyword evidence="3" id="KW-0653">Protein transport</keyword>